<evidence type="ECO:0000256" key="2">
    <source>
        <dbReference type="ARBA" id="ARBA00022448"/>
    </source>
</evidence>
<keyword evidence="3" id="KW-0830">Ubiquinone</keyword>
<dbReference type="NCBIfam" id="NF004730">
    <property type="entry name" value="PRK06074.1-1"/>
    <property type="match status" value="1"/>
</dbReference>
<keyword evidence="3 5" id="KW-0874">Quinone</keyword>
<comment type="similarity">
    <text evidence="1 3 4">Belongs to the complex I 30 kDa subunit family.</text>
</comment>
<dbReference type="GO" id="GO:0005886">
    <property type="term" value="C:plasma membrane"/>
    <property type="evidence" value="ECO:0007669"/>
    <property type="project" value="UniProtKB-SubCell"/>
</dbReference>
<dbReference type="GO" id="GO:0050136">
    <property type="term" value="F:NADH dehydrogenase (quinone) (non-electrogenic) activity"/>
    <property type="evidence" value="ECO:0007669"/>
    <property type="project" value="UniProtKB-UniRule"/>
</dbReference>
<evidence type="ECO:0000259" key="6">
    <source>
        <dbReference type="Pfam" id="PF00329"/>
    </source>
</evidence>
<keyword evidence="8" id="KW-1185">Reference proteome</keyword>
<evidence type="ECO:0000256" key="4">
    <source>
        <dbReference type="RuleBase" id="RU003456"/>
    </source>
</evidence>
<dbReference type="EC" id="7.1.1.-" evidence="3"/>
<feature type="domain" description="NADH:ubiquinone oxidoreductase 30kDa subunit" evidence="6">
    <location>
        <begin position="38"/>
        <end position="197"/>
    </location>
</feature>
<comment type="function">
    <text evidence="3">NDH-1 shuttles electrons from NADH, via FMN and iron-sulfur (Fe-S) centers, to quinones in the respiratory chain. The immediate electron acceptor for the enzyme in this species is believed to be ubiquinone. Couples the redox reaction to proton translocation (for every two electrons transferred, four hydrogen ions are translocated across the cytoplasmic membrane), and thus conserves the redox energy in a proton gradient.</text>
</comment>
<evidence type="ECO:0000256" key="3">
    <source>
        <dbReference type="HAMAP-Rule" id="MF_01357"/>
    </source>
</evidence>
<evidence type="ECO:0000313" key="8">
    <source>
        <dbReference type="Proteomes" id="UP001364472"/>
    </source>
</evidence>
<dbReference type="InterPro" id="IPR001268">
    <property type="entry name" value="NADH_UbQ_OxRdtase_30kDa_su"/>
</dbReference>
<evidence type="ECO:0000313" key="7">
    <source>
        <dbReference type="EMBL" id="MEJ1248715.1"/>
    </source>
</evidence>
<proteinExistence type="inferred from homology"/>
<dbReference type="PROSITE" id="PS00542">
    <property type="entry name" value="COMPLEX1_30K"/>
    <property type="match status" value="1"/>
</dbReference>
<dbReference type="PANTHER" id="PTHR10884:SF14">
    <property type="entry name" value="NADH DEHYDROGENASE [UBIQUINONE] IRON-SULFUR PROTEIN 3, MITOCHONDRIAL"/>
    <property type="match status" value="1"/>
</dbReference>
<dbReference type="SUPFAM" id="SSF143243">
    <property type="entry name" value="Nqo5-like"/>
    <property type="match status" value="1"/>
</dbReference>
<reference evidence="7 8" key="1">
    <citation type="journal article" date="2016" name="Antonie Van Leeuwenhoek">
        <title>Denitratimonas tolerans gen. nov., sp. nov., a denitrifying bacterium isolated from a bioreactor for tannery wastewater treatment.</title>
        <authorList>
            <person name="Han S.I."/>
            <person name="Kim J.O."/>
            <person name="Lee Y.R."/>
            <person name="Ekpeghere K.I."/>
            <person name="Koh S.C."/>
            <person name="Whang K.S."/>
        </authorList>
    </citation>
    <scope>NUCLEOTIDE SEQUENCE [LARGE SCALE GENOMIC DNA]</scope>
    <source>
        <strain evidence="7 8">KACC 17565</strain>
    </source>
</reference>
<gene>
    <name evidence="3" type="primary">nuoC</name>
    <name evidence="7" type="ORF">WB794_03360</name>
</gene>
<keyword evidence="3 4" id="KW-0520">NAD</keyword>
<comment type="catalytic activity">
    <reaction evidence="3 5">
        <text>a quinone + NADH + 5 H(+)(in) = a quinol + NAD(+) + 4 H(+)(out)</text>
        <dbReference type="Rhea" id="RHEA:57888"/>
        <dbReference type="ChEBI" id="CHEBI:15378"/>
        <dbReference type="ChEBI" id="CHEBI:24646"/>
        <dbReference type="ChEBI" id="CHEBI:57540"/>
        <dbReference type="ChEBI" id="CHEBI:57945"/>
        <dbReference type="ChEBI" id="CHEBI:132124"/>
    </reaction>
</comment>
<dbReference type="EMBL" id="JBBDHC010000003">
    <property type="protein sequence ID" value="MEJ1248715.1"/>
    <property type="molecule type" value="Genomic_DNA"/>
</dbReference>
<evidence type="ECO:0000256" key="1">
    <source>
        <dbReference type="ARBA" id="ARBA00007569"/>
    </source>
</evidence>
<dbReference type="Proteomes" id="UP001364472">
    <property type="component" value="Unassembled WGS sequence"/>
</dbReference>
<dbReference type="GO" id="GO:0008137">
    <property type="term" value="F:NADH dehydrogenase (ubiquinone) activity"/>
    <property type="evidence" value="ECO:0007669"/>
    <property type="project" value="InterPro"/>
</dbReference>
<organism evidence="7 8">
    <name type="scientific">Denitratimonas tolerans</name>
    <dbReference type="NCBI Taxonomy" id="1338420"/>
    <lineage>
        <taxon>Bacteria</taxon>
        <taxon>Pseudomonadati</taxon>
        <taxon>Pseudomonadota</taxon>
        <taxon>Gammaproteobacteria</taxon>
        <taxon>Lysobacterales</taxon>
        <taxon>Lysobacteraceae</taxon>
        <taxon>Denitratimonas</taxon>
    </lineage>
</organism>
<keyword evidence="3 4" id="KW-1278">Translocase</keyword>
<dbReference type="GO" id="GO:0048038">
    <property type="term" value="F:quinone binding"/>
    <property type="evidence" value="ECO:0007669"/>
    <property type="project" value="UniProtKB-KW"/>
</dbReference>
<dbReference type="AlphaFoldDB" id="A0AAW9QY07"/>
<dbReference type="Pfam" id="PF00329">
    <property type="entry name" value="Complex1_30kDa"/>
    <property type="match status" value="1"/>
</dbReference>
<comment type="subunit">
    <text evidence="3">NDH-1 is composed of 14 different subunits. Subunits NuoB, C, D, E, F, and G constitute the peripheral sector of the complex.</text>
</comment>
<name>A0AAW9QY07_9GAMM</name>
<dbReference type="RefSeq" id="WP_337334429.1">
    <property type="nucleotide sequence ID" value="NZ_JBBDHC010000003.1"/>
</dbReference>
<keyword evidence="3" id="KW-1003">Cell membrane</keyword>
<dbReference type="InterPro" id="IPR010218">
    <property type="entry name" value="NADH_DH_suC"/>
</dbReference>
<dbReference type="PANTHER" id="PTHR10884">
    <property type="entry name" value="NADH DEHYDROGENASE UBIQUINONE IRON-SULFUR PROTEIN 3"/>
    <property type="match status" value="1"/>
</dbReference>
<dbReference type="InterPro" id="IPR020396">
    <property type="entry name" value="NADH_UbQ_OxRdtase_CS"/>
</dbReference>
<protein>
    <recommendedName>
        <fullName evidence="3">NADH-quinone oxidoreductase subunit C</fullName>
        <ecNumber evidence="3">7.1.1.-</ecNumber>
    </recommendedName>
    <alternativeName>
        <fullName evidence="3">NADH dehydrogenase I subunit C</fullName>
    </alternativeName>
    <alternativeName>
        <fullName evidence="3">NDH-1 subunit C</fullName>
    </alternativeName>
</protein>
<keyword evidence="2 3" id="KW-0813">Transport</keyword>
<evidence type="ECO:0000256" key="5">
    <source>
        <dbReference type="RuleBase" id="RU003582"/>
    </source>
</evidence>
<keyword evidence="3" id="KW-0472">Membrane</keyword>
<dbReference type="HAMAP" id="MF_01357">
    <property type="entry name" value="NDH1_NuoC"/>
    <property type="match status" value="1"/>
</dbReference>
<comment type="subcellular location">
    <subcellularLocation>
        <location evidence="3">Cell membrane</location>
        <topology evidence="3">Peripheral membrane protein</topology>
        <orientation evidence="3">Cytoplasmic side</orientation>
    </subcellularLocation>
</comment>
<comment type="caution">
    <text evidence="7">The sequence shown here is derived from an EMBL/GenBank/DDBJ whole genome shotgun (WGS) entry which is preliminary data.</text>
</comment>
<keyword evidence="7" id="KW-0560">Oxidoreductase</keyword>
<sequence length="247" mass="28010">MAEPENTLAQQLRDRFGDRIAECIVHDYEVATAEITLVVAPEHMLEVARALRDEAAFRFEQLIDVCGVDYLSYGQVEWDTEDASGEGFSRGVEGEGAGRFDWADRPQPGLVARRFASVLHLQSVHHNRRLRVRCFAPDDGLPVVPSVINLWPVANWFEREAFDLFGIVYEGHPDLRRILTDYGFVGHPFRKDFPLIGNVEVRYDAEQGRVIYQPVTIEPRVTVPRVVRHDSRREQARSEAAGQAAGK</sequence>
<dbReference type="Gene3D" id="3.30.460.80">
    <property type="entry name" value="NADH:ubiquinone oxidoreductase, 30kDa subunit"/>
    <property type="match status" value="1"/>
</dbReference>
<dbReference type="InterPro" id="IPR037232">
    <property type="entry name" value="NADH_quin_OxRdtase_su_C/D-like"/>
</dbReference>
<accession>A0AAW9QY07</accession>